<dbReference type="InterPro" id="IPR002067">
    <property type="entry name" value="MCP"/>
</dbReference>
<sequence length="302" mass="32721">MTKPNPLEYFICGGFGGICTVLVGHPLDTIKVRLQTMPIPKPGEQPMYLGTLDCIKKTVAKEGIWGLYKGMGAPLAAIAPIFAISFMGYGVGKRVFGPPPDQKFSVTQYFCAGAFSGIFTTTIMAPGERIKCLLQIQQGSGEKLYDGPIDCAIKLYKQGGIRNIYKGFVATLMRDVPAAGLYFLTYEKLAEFFTDNGKKELGMFATIIAGGAAGMSNWLIGMPADVLKSRLQTAPEGTYPNGMKDVLADLMKREGPLAFYKGIAPVLLRAFPANAACFVGFGICKKFLDYVFPKNVPEVSQQ</sequence>
<evidence type="ECO:0000256" key="7">
    <source>
        <dbReference type="ARBA" id="ARBA00023128"/>
    </source>
</evidence>
<dbReference type="InterPro" id="IPR023395">
    <property type="entry name" value="MCP_dom_sf"/>
</dbReference>
<protein>
    <recommendedName>
        <fullName evidence="14">Congested-like trachea protein</fullName>
    </recommendedName>
</protein>
<evidence type="ECO:0000256" key="8">
    <source>
        <dbReference type="ARBA" id="ARBA00023136"/>
    </source>
</evidence>
<evidence type="ECO:0000256" key="11">
    <source>
        <dbReference type="SAM" id="Phobius"/>
    </source>
</evidence>
<dbReference type="PANTHER" id="PTHR45624">
    <property type="entry name" value="MITOCHONDRIAL BASIC AMINO ACIDS TRANSPORTER-RELATED"/>
    <property type="match status" value="1"/>
</dbReference>
<dbReference type="PRINTS" id="PR00926">
    <property type="entry name" value="MITOCARRIER"/>
</dbReference>
<keyword evidence="4 9" id="KW-0812">Transmembrane</keyword>
<comment type="caution">
    <text evidence="12">The sequence shown here is derived from an EMBL/GenBank/DDBJ whole genome shotgun (WGS) entry which is preliminary data.</text>
</comment>
<dbReference type="Pfam" id="PF00153">
    <property type="entry name" value="Mito_carr"/>
    <property type="match status" value="3"/>
</dbReference>
<dbReference type="EMBL" id="VTPC01090436">
    <property type="protein sequence ID" value="KAF2883333.1"/>
    <property type="molecule type" value="Genomic_DNA"/>
</dbReference>
<evidence type="ECO:0000256" key="5">
    <source>
        <dbReference type="ARBA" id="ARBA00022737"/>
    </source>
</evidence>
<keyword evidence="13" id="KW-1185">Reference proteome</keyword>
<gene>
    <name evidence="12" type="ORF">ILUMI_22835</name>
</gene>
<accession>A0A8K0G2H5</accession>
<dbReference type="Gene3D" id="1.50.40.10">
    <property type="entry name" value="Mitochondrial carrier domain"/>
    <property type="match status" value="2"/>
</dbReference>
<feature type="transmembrane region" description="Helical" evidence="11">
    <location>
        <begin position="164"/>
        <end position="183"/>
    </location>
</feature>
<evidence type="ECO:0008006" key="14">
    <source>
        <dbReference type="Google" id="ProtNLM"/>
    </source>
</evidence>
<keyword evidence="8 9" id="KW-0472">Membrane</keyword>
<dbReference type="Proteomes" id="UP000801492">
    <property type="component" value="Unassembled WGS sequence"/>
</dbReference>
<name>A0A8K0G2H5_IGNLU</name>
<keyword evidence="6 11" id="KW-1133">Transmembrane helix</keyword>
<feature type="transmembrane region" description="Helical" evidence="11">
    <location>
        <begin position="6"/>
        <end position="27"/>
    </location>
</feature>
<dbReference type="PROSITE" id="PS50920">
    <property type="entry name" value="SOLCAR"/>
    <property type="match status" value="3"/>
</dbReference>
<comment type="subcellular location">
    <subcellularLocation>
        <location evidence="1">Mitochondrion membrane</location>
        <topology evidence="1">Multi-pass membrane protein</topology>
    </subcellularLocation>
</comment>
<evidence type="ECO:0000256" key="10">
    <source>
        <dbReference type="RuleBase" id="RU000488"/>
    </source>
</evidence>
<evidence type="ECO:0000313" key="12">
    <source>
        <dbReference type="EMBL" id="KAF2883333.1"/>
    </source>
</evidence>
<dbReference type="GO" id="GO:0015227">
    <property type="term" value="F:O-acyl-L-carnitine transmembrane transporter activity"/>
    <property type="evidence" value="ECO:0007669"/>
    <property type="project" value="TreeGrafter"/>
</dbReference>
<dbReference type="PANTHER" id="PTHR45624:SF4">
    <property type="entry name" value="CONGESTED-LIKE TRACHEA PROTEIN-RELATED"/>
    <property type="match status" value="1"/>
</dbReference>
<dbReference type="AlphaFoldDB" id="A0A8K0G2H5"/>
<dbReference type="GO" id="GO:0031966">
    <property type="term" value="C:mitochondrial membrane"/>
    <property type="evidence" value="ECO:0007669"/>
    <property type="project" value="UniProtKB-SubCell"/>
</dbReference>
<dbReference type="GO" id="GO:1902603">
    <property type="term" value="P:carnitine transmembrane transport"/>
    <property type="evidence" value="ECO:0007669"/>
    <property type="project" value="TreeGrafter"/>
</dbReference>
<dbReference type="OrthoDB" id="14252at2759"/>
<evidence type="ECO:0000256" key="1">
    <source>
        <dbReference type="ARBA" id="ARBA00004225"/>
    </source>
</evidence>
<dbReference type="InterPro" id="IPR050567">
    <property type="entry name" value="Mitochondrial_Carrier"/>
</dbReference>
<comment type="similarity">
    <text evidence="2 10">Belongs to the mitochondrial carrier (TC 2.A.29) family.</text>
</comment>
<reference evidence="12" key="1">
    <citation type="submission" date="2019-08" db="EMBL/GenBank/DDBJ databases">
        <title>The genome of the North American firefly Photinus pyralis.</title>
        <authorList>
            <consortium name="Photinus pyralis genome working group"/>
            <person name="Fallon T.R."/>
            <person name="Sander Lower S.E."/>
            <person name="Weng J.-K."/>
        </authorList>
    </citation>
    <scope>NUCLEOTIDE SEQUENCE</scope>
    <source>
        <strain evidence="12">TRF0915ILg1</strain>
        <tissue evidence="12">Whole body</tissue>
    </source>
</reference>
<feature type="transmembrane region" description="Helical" evidence="11">
    <location>
        <begin position="66"/>
        <end position="86"/>
    </location>
</feature>
<feature type="transmembrane region" description="Helical" evidence="11">
    <location>
        <begin position="203"/>
        <end position="220"/>
    </location>
</feature>
<dbReference type="SUPFAM" id="SSF103506">
    <property type="entry name" value="Mitochondrial carrier"/>
    <property type="match status" value="1"/>
</dbReference>
<proteinExistence type="inferred from homology"/>
<feature type="repeat" description="Solcar" evidence="9">
    <location>
        <begin position="104"/>
        <end position="192"/>
    </location>
</feature>
<feature type="repeat" description="Solcar" evidence="9">
    <location>
        <begin position="201"/>
        <end position="287"/>
    </location>
</feature>
<evidence type="ECO:0000313" key="13">
    <source>
        <dbReference type="Proteomes" id="UP000801492"/>
    </source>
</evidence>
<evidence type="ECO:0000256" key="3">
    <source>
        <dbReference type="ARBA" id="ARBA00022448"/>
    </source>
</evidence>
<evidence type="ECO:0000256" key="6">
    <source>
        <dbReference type="ARBA" id="ARBA00022989"/>
    </source>
</evidence>
<evidence type="ECO:0000256" key="4">
    <source>
        <dbReference type="ARBA" id="ARBA00022692"/>
    </source>
</evidence>
<organism evidence="12 13">
    <name type="scientific">Ignelater luminosus</name>
    <name type="common">Cucubano</name>
    <name type="synonym">Pyrophorus luminosus</name>
    <dbReference type="NCBI Taxonomy" id="2038154"/>
    <lineage>
        <taxon>Eukaryota</taxon>
        <taxon>Metazoa</taxon>
        <taxon>Ecdysozoa</taxon>
        <taxon>Arthropoda</taxon>
        <taxon>Hexapoda</taxon>
        <taxon>Insecta</taxon>
        <taxon>Pterygota</taxon>
        <taxon>Neoptera</taxon>
        <taxon>Endopterygota</taxon>
        <taxon>Coleoptera</taxon>
        <taxon>Polyphaga</taxon>
        <taxon>Elateriformia</taxon>
        <taxon>Elateroidea</taxon>
        <taxon>Elateridae</taxon>
        <taxon>Agrypninae</taxon>
        <taxon>Pyrophorini</taxon>
        <taxon>Ignelater</taxon>
    </lineage>
</organism>
<feature type="repeat" description="Solcar" evidence="9">
    <location>
        <begin position="4"/>
        <end position="95"/>
    </location>
</feature>
<evidence type="ECO:0000256" key="9">
    <source>
        <dbReference type="PROSITE-ProRule" id="PRU00282"/>
    </source>
</evidence>
<evidence type="ECO:0000256" key="2">
    <source>
        <dbReference type="ARBA" id="ARBA00006375"/>
    </source>
</evidence>
<keyword evidence="7" id="KW-0496">Mitochondrion</keyword>
<feature type="transmembrane region" description="Helical" evidence="11">
    <location>
        <begin position="106"/>
        <end position="125"/>
    </location>
</feature>
<dbReference type="InterPro" id="IPR018108">
    <property type="entry name" value="MCP_transmembrane"/>
</dbReference>
<dbReference type="GO" id="GO:0006839">
    <property type="term" value="P:mitochondrial transport"/>
    <property type="evidence" value="ECO:0007669"/>
    <property type="project" value="TreeGrafter"/>
</dbReference>
<keyword evidence="3 10" id="KW-0813">Transport</keyword>
<keyword evidence="5" id="KW-0677">Repeat</keyword>